<feature type="compositionally biased region" description="Basic residues" evidence="1">
    <location>
        <begin position="405"/>
        <end position="417"/>
    </location>
</feature>
<proteinExistence type="predicted"/>
<accession>A0A6J4N949</accession>
<feature type="compositionally biased region" description="Basic and acidic residues" evidence="1">
    <location>
        <begin position="237"/>
        <end position="252"/>
    </location>
</feature>
<feature type="region of interest" description="Disordered" evidence="1">
    <location>
        <begin position="146"/>
        <end position="213"/>
    </location>
</feature>
<organism evidence="2">
    <name type="scientific">uncultured Nocardioidaceae bacterium</name>
    <dbReference type="NCBI Taxonomy" id="253824"/>
    <lineage>
        <taxon>Bacteria</taxon>
        <taxon>Bacillati</taxon>
        <taxon>Actinomycetota</taxon>
        <taxon>Actinomycetes</taxon>
        <taxon>Propionibacteriales</taxon>
        <taxon>Nocardioidaceae</taxon>
        <taxon>environmental samples</taxon>
    </lineage>
</organism>
<feature type="non-terminal residue" evidence="2">
    <location>
        <position position="452"/>
    </location>
</feature>
<dbReference type="AlphaFoldDB" id="A0A6J4N949"/>
<feature type="non-terminal residue" evidence="2">
    <location>
        <position position="1"/>
    </location>
</feature>
<name>A0A6J4N949_9ACTN</name>
<feature type="compositionally biased region" description="Basic residues" evidence="1">
    <location>
        <begin position="146"/>
        <end position="162"/>
    </location>
</feature>
<feature type="region of interest" description="Disordered" evidence="1">
    <location>
        <begin position="379"/>
        <end position="452"/>
    </location>
</feature>
<feature type="region of interest" description="Disordered" evidence="1">
    <location>
        <begin position="102"/>
        <end position="132"/>
    </location>
</feature>
<evidence type="ECO:0000256" key="1">
    <source>
        <dbReference type="SAM" id="MobiDB-lite"/>
    </source>
</evidence>
<protein>
    <submittedName>
        <fullName evidence="2">Membrane transport protein</fullName>
    </submittedName>
</protein>
<feature type="region of interest" description="Disordered" evidence="1">
    <location>
        <begin position="236"/>
        <end position="284"/>
    </location>
</feature>
<feature type="compositionally biased region" description="Pro residues" evidence="1">
    <location>
        <begin position="1"/>
        <end position="25"/>
    </location>
</feature>
<gene>
    <name evidence="2" type="ORF">AVDCRST_MAG47-1786</name>
</gene>
<sequence>VHRPPAPGAPSVPPRGPSRDPVPPLRPRRRHVHDRLGGLLHPDRRALRGAGRPRPDDRRRRGVPGSPADGQAGRPLRCEEDVGGERRGAGVDVRGVAVHHRLQGLRRDGGRHGGHRRARRRSARRLHDRCAAARGAGDLARLHVLRPQRRLHSRRPPRRDRARLRVERRPARPAVVHRGGLPGQRQRDHPAAEGVARRAHRRGAQGQDPRTGAAAEPWLAAHHVLRWGLLDQPGAAQHRDPVVAGGGDRRPEGAAGVPLRHQHGDVHLPADGRGARGQGRVDGPEGDPALLVVLRGLLPHHAGHPRHGRLGHDRAGLAGARHGDRRRAVPVGRQLVVRGRADGPAAAWRVPGSGGAEQHVGARMGTGALHVPRHRVGCRGLARDRRDHRGGHRRRAPLDPARPALPRRAHPGRRAGRRSLVGPRGRGGCGDGAAVADQHRGAGDQPTRGSSV</sequence>
<feature type="compositionally biased region" description="Basic and acidic residues" evidence="1">
    <location>
        <begin position="76"/>
        <end position="89"/>
    </location>
</feature>
<evidence type="ECO:0000313" key="2">
    <source>
        <dbReference type="EMBL" id="CAA9376454.1"/>
    </source>
</evidence>
<dbReference type="EMBL" id="CADCUK010000119">
    <property type="protein sequence ID" value="CAA9376454.1"/>
    <property type="molecule type" value="Genomic_DNA"/>
</dbReference>
<feature type="compositionally biased region" description="Basic and acidic residues" evidence="1">
    <location>
        <begin position="262"/>
        <end position="274"/>
    </location>
</feature>
<feature type="compositionally biased region" description="Basic residues" evidence="1">
    <location>
        <begin position="112"/>
        <end position="127"/>
    </location>
</feature>
<feature type="region of interest" description="Disordered" evidence="1">
    <location>
        <begin position="1"/>
        <end position="90"/>
    </location>
</feature>
<reference evidence="2" key="1">
    <citation type="submission" date="2020-02" db="EMBL/GenBank/DDBJ databases">
        <authorList>
            <person name="Meier V. D."/>
        </authorList>
    </citation>
    <scope>NUCLEOTIDE SEQUENCE</scope>
    <source>
        <strain evidence="2">AVDCRST_MAG47</strain>
    </source>
</reference>